<dbReference type="SUPFAM" id="SSF158446">
    <property type="entry name" value="IVS-encoded protein-like"/>
    <property type="match status" value="1"/>
</dbReference>
<reference evidence="1 2" key="1">
    <citation type="journal article" date="2015" name="Nature">
        <title>rRNA introns, odd ribosomes, and small enigmatic genomes across a large radiation of phyla.</title>
        <authorList>
            <person name="Brown C.T."/>
            <person name="Hug L.A."/>
            <person name="Thomas B.C."/>
            <person name="Sharon I."/>
            <person name="Castelle C.J."/>
            <person name="Singh A."/>
            <person name="Wilkins M.J."/>
            <person name="Williams K.H."/>
            <person name="Banfield J.F."/>
        </authorList>
    </citation>
    <scope>NUCLEOTIDE SEQUENCE [LARGE SCALE GENOMIC DNA]</scope>
</reference>
<name>A0A0G0Y943_9BACT</name>
<dbReference type="NCBIfam" id="TIGR02436">
    <property type="entry name" value="four helix bundle protein"/>
    <property type="match status" value="1"/>
</dbReference>
<evidence type="ECO:0000313" key="2">
    <source>
        <dbReference type="Proteomes" id="UP000034160"/>
    </source>
</evidence>
<dbReference type="PANTHER" id="PTHR38471">
    <property type="entry name" value="FOUR HELIX BUNDLE PROTEIN"/>
    <property type="match status" value="1"/>
</dbReference>
<comment type="caution">
    <text evidence="1">The sequence shown here is derived from an EMBL/GenBank/DDBJ whole genome shotgun (WGS) entry which is preliminary data.</text>
</comment>
<dbReference type="Pfam" id="PF05635">
    <property type="entry name" value="23S_rRNA_IVP"/>
    <property type="match status" value="1"/>
</dbReference>
<evidence type="ECO:0000313" key="1">
    <source>
        <dbReference type="EMBL" id="KKS33247.1"/>
    </source>
</evidence>
<evidence type="ECO:0008006" key="3">
    <source>
        <dbReference type="Google" id="ProtNLM"/>
    </source>
</evidence>
<dbReference type="Gene3D" id="1.20.1440.60">
    <property type="entry name" value="23S rRNA-intervening sequence"/>
    <property type="match status" value="1"/>
</dbReference>
<dbReference type="EMBL" id="LCCN01000001">
    <property type="protein sequence ID" value="KKS33247.1"/>
    <property type="molecule type" value="Genomic_DNA"/>
</dbReference>
<dbReference type="Proteomes" id="UP000034160">
    <property type="component" value="Unassembled WGS sequence"/>
</dbReference>
<accession>A0A0G0Y943</accession>
<dbReference type="InterPro" id="IPR012657">
    <property type="entry name" value="23S_rRNA-intervening_sequence"/>
</dbReference>
<dbReference type="InterPro" id="IPR036583">
    <property type="entry name" value="23S_rRNA_IVS_sf"/>
</dbReference>
<dbReference type="PANTHER" id="PTHR38471:SF2">
    <property type="entry name" value="FOUR HELIX BUNDLE PROTEIN"/>
    <property type="match status" value="1"/>
</dbReference>
<proteinExistence type="predicted"/>
<protein>
    <recommendedName>
        <fullName evidence="3">Four helix bundle protein</fullName>
    </recommendedName>
</protein>
<sequence length="122" mass="14117">MPNDKSKIDIYFRIDEFVYKVILFLRLVPRNLENSEILKQIIRSTCSIGANASEADGTLTKKEFLHTFSIARKESKETLYWLRLLTRLNPNLISKTKEIEQECSEIAAILSKILINARKNDS</sequence>
<dbReference type="AlphaFoldDB" id="A0A0G0Y943"/>
<gene>
    <name evidence="1" type="ORF">UU93_C0001G0078</name>
</gene>
<organism evidence="1 2">
    <name type="scientific">Candidatus Amesbacteria bacterium GW2011_GWA2_42_12</name>
    <dbReference type="NCBI Taxonomy" id="1618356"/>
    <lineage>
        <taxon>Bacteria</taxon>
        <taxon>Candidatus Amesiibacteriota</taxon>
    </lineage>
</organism>
<dbReference type="STRING" id="1618356.UU93_C0001G0078"/>